<dbReference type="Proteomes" id="UP000233556">
    <property type="component" value="Unassembled WGS sequence"/>
</dbReference>
<evidence type="ECO:0000313" key="2">
    <source>
        <dbReference type="Proteomes" id="UP000233556"/>
    </source>
</evidence>
<dbReference type="EMBL" id="KZ505727">
    <property type="protein sequence ID" value="PKU46129.1"/>
    <property type="molecule type" value="Genomic_DNA"/>
</dbReference>
<sequence>MDLDIYQQNVIVGEKIYVCRIAENKTRCSPFCNVPGAERLKHLLGILFLSGAKVDLHKNHENKPLASKLAEISVFRGGIEQNIDLIRSILPADFMLFFSLEGQGTISRGSKVTLESRYNPGSVVELSALLIQFLINQLVLLNWYLSFTRKSATVLIFADFCTVKSAEPGSILSNRLAKAGTHGATKNGHYRCMVGGVCTMAPSFLLLGLRQCWNYNCCWNYGFPWNTCCIPVLVWDSAEHVALLLNPKNYVLEHQKTEIGGVTGRDRATARDTGSPVVAI</sequence>
<evidence type="ECO:0000313" key="1">
    <source>
        <dbReference type="EMBL" id="PKU46129.1"/>
    </source>
</evidence>
<organism evidence="1 2">
    <name type="scientific">Limosa lapponica baueri</name>
    <dbReference type="NCBI Taxonomy" id="1758121"/>
    <lineage>
        <taxon>Eukaryota</taxon>
        <taxon>Metazoa</taxon>
        <taxon>Chordata</taxon>
        <taxon>Craniata</taxon>
        <taxon>Vertebrata</taxon>
        <taxon>Euteleostomi</taxon>
        <taxon>Archelosauria</taxon>
        <taxon>Archosauria</taxon>
        <taxon>Dinosauria</taxon>
        <taxon>Saurischia</taxon>
        <taxon>Theropoda</taxon>
        <taxon>Coelurosauria</taxon>
        <taxon>Aves</taxon>
        <taxon>Neognathae</taxon>
        <taxon>Neoaves</taxon>
        <taxon>Charadriiformes</taxon>
        <taxon>Scolopacidae</taxon>
        <taxon>Limosa</taxon>
    </lineage>
</organism>
<keyword evidence="2" id="KW-1185">Reference proteome</keyword>
<reference evidence="2" key="2">
    <citation type="submission" date="2017-12" db="EMBL/GenBank/DDBJ databases">
        <title>Genome sequence of the Bar-tailed Godwit (Limosa lapponica baueri).</title>
        <authorList>
            <person name="Lima N.C.B."/>
            <person name="Parody-Merino A.M."/>
            <person name="Battley P.F."/>
            <person name="Fidler A.E."/>
            <person name="Prosdocimi F."/>
        </authorList>
    </citation>
    <scope>NUCLEOTIDE SEQUENCE [LARGE SCALE GENOMIC DNA]</scope>
</reference>
<reference evidence="2" key="1">
    <citation type="submission" date="2017-11" db="EMBL/GenBank/DDBJ databases">
        <authorList>
            <person name="Lima N.C."/>
            <person name="Parody-Merino A.M."/>
            <person name="Battley P.F."/>
            <person name="Fidler A.E."/>
            <person name="Prosdocimi F."/>
        </authorList>
    </citation>
    <scope>NUCLEOTIDE SEQUENCE [LARGE SCALE GENOMIC DNA]</scope>
</reference>
<name>A0A2I0UJA4_LIMLA</name>
<dbReference type="AlphaFoldDB" id="A0A2I0UJA4"/>
<gene>
    <name evidence="1" type="ORF">llap_3567</name>
</gene>
<proteinExistence type="predicted"/>
<accession>A0A2I0UJA4</accession>
<protein>
    <submittedName>
        <fullName evidence="1">Uncharacterized protein</fullName>
    </submittedName>
</protein>